<dbReference type="Gene3D" id="3.40.850.10">
    <property type="entry name" value="Kinesin motor domain"/>
    <property type="match status" value="1"/>
</dbReference>
<comment type="caution">
    <text evidence="7">The sequence shown here is derived from an EMBL/GenBank/DDBJ whole genome shotgun (WGS) entry which is preliminary data.</text>
</comment>
<dbReference type="GO" id="GO:0003777">
    <property type="term" value="F:microtubule motor activity"/>
    <property type="evidence" value="ECO:0007669"/>
    <property type="project" value="InterPro"/>
</dbReference>
<dbReference type="GO" id="GO:0051231">
    <property type="term" value="P:spindle elongation"/>
    <property type="evidence" value="ECO:0007669"/>
    <property type="project" value="TreeGrafter"/>
</dbReference>
<keyword evidence="4" id="KW-0206">Cytoskeleton</keyword>
<dbReference type="InParanoid" id="A0A1V9XLH1"/>
<dbReference type="GO" id="GO:0005524">
    <property type="term" value="F:ATP binding"/>
    <property type="evidence" value="ECO:0007669"/>
    <property type="project" value="UniProtKB-UniRule"/>
</dbReference>
<evidence type="ECO:0000256" key="1">
    <source>
        <dbReference type="ARBA" id="ARBA00004245"/>
    </source>
</evidence>
<keyword evidence="3 5" id="KW-0067">ATP-binding</keyword>
<dbReference type="OrthoDB" id="3176171at2759"/>
<keyword evidence="8" id="KW-1185">Reference proteome</keyword>
<dbReference type="GO" id="GO:0007052">
    <property type="term" value="P:mitotic spindle organization"/>
    <property type="evidence" value="ECO:0007669"/>
    <property type="project" value="TreeGrafter"/>
</dbReference>
<evidence type="ECO:0000313" key="8">
    <source>
        <dbReference type="Proteomes" id="UP000192247"/>
    </source>
</evidence>
<dbReference type="InterPro" id="IPR027640">
    <property type="entry name" value="Kinesin-like_fam"/>
</dbReference>
<feature type="domain" description="Kinesin motor" evidence="6">
    <location>
        <begin position="1"/>
        <end position="186"/>
    </location>
</feature>
<keyword evidence="2 5" id="KW-0547">Nucleotide-binding</keyword>
<reference evidence="7 8" key="1">
    <citation type="journal article" date="2017" name="Gigascience">
        <title>Draft genome of the honey bee ectoparasitic mite, Tropilaelaps mercedesae, is shaped by the parasitic life history.</title>
        <authorList>
            <person name="Dong X."/>
            <person name="Armstrong S.D."/>
            <person name="Xia D."/>
            <person name="Makepeace B.L."/>
            <person name="Darby A.C."/>
            <person name="Kadowaki T."/>
        </authorList>
    </citation>
    <scope>NUCLEOTIDE SEQUENCE [LARGE SCALE GENOMIC DNA]</scope>
    <source>
        <strain evidence="7">Wuxi-XJTLU</strain>
    </source>
</reference>
<keyword evidence="4" id="KW-0963">Cytoplasm</keyword>
<evidence type="ECO:0000259" key="6">
    <source>
        <dbReference type="PROSITE" id="PS50067"/>
    </source>
</evidence>
<comment type="subcellular location">
    <subcellularLocation>
        <location evidence="1">Cytoplasm</location>
        <location evidence="1">Cytoskeleton</location>
    </subcellularLocation>
</comment>
<name>A0A1V9XLH1_9ACAR</name>
<organism evidence="7 8">
    <name type="scientific">Tropilaelaps mercedesae</name>
    <dbReference type="NCBI Taxonomy" id="418985"/>
    <lineage>
        <taxon>Eukaryota</taxon>
        <taxon>Metazoa</taxon>
        <taxon>Ecdysozoa</taxon>
        <taxon>Arthropoda</taxon>
        <taxon>Chelicerata</taxon>
        <taxon>Arachnida</taxon>
        <taxon>Acari</taxon>
        <taxon>Parasitiformes</taxon>
        <taxon>Mesostigmata</taxon>
        <taxon>Gamasina</taxon>
        <taxon>Dermanyssoidea</taxon>
        <taxon>Laelapidae</taxon>
        <taxon>Tropilaelaps</taxon>
    </lineage>
</organism>
<evidence type="ECO:0000256" key="3">
    <source>
        <dbReference type="ARBA" id="ARBA00022840"/>
    </source>
</evidence>
<dbReference type="PANTHER" id="PTHR47969:SF33">
    <property type="entry name" value="KINESIN-LIKE PROTEIN"/>
    <property type="match status" value="1"/>
</dbReference>
<dbReference type="InterPro" id="IPR019821">
    <property type="entry name" value="Kinesin_motor_CS"/>
</dbReference>
<evidence type="ECO:0000256" key="4">
    <source>
        <dbReference type="ARBA" id="ARBA00023212"/>
    </source>
</evidence>
<evidence type="ECO:0000256" key="5">
    <source>
        <dbReference type="PROSITE-ProRule" id="PRU00283"/>
    </source>
</evidence>
<evidence type="ECO:0000313" key="7">
    <source>
        <dbReference type="EMBL" id="OQR74301.1"/>
    </source>
</evidence>
<dbReference type="AlphaFoldDB" id="A0A1V9XLH1"/>
<dbReference type="SUPFAM" id="SSF52540">
    <property type="entry name" value="P-loop containing nucleoside triphosphate hydrolases"/>
    <property type="match status" value="1"/>
</dbReference>
<comment type="similarity">
    <text evidence="5">Belongs to the TRAFAC class myosin-kinesin ATPase superfamily. Kinesin family.</text>
</comment>
<dbReference type="PRINTS" id="PR00380">
    <property type="entry name" value="KINESINHEAVY"/>
</dbReference>
<feature type="binding site" evidence="5">
    <location>
        <begin position="4"/>
        <end position="11"/>
    </location>
    <ligand>
        <name>ATP</name>
        <dbReference type="ChEBI" id="CHEBI:30616"/>
    </ligand>
</feature>
<protein>
    <submittedName>
        <fullName evidence="7">Kinesin protein KIF12-like</fullName>
    </submittedName>
</protein>
<dbReference type="GO" id="GO:0007018">
    <property type="term" value="P:microtubule-based movement"/>
    <property type="evidence" value="ECO:0007669"/>
    <property type="project" value="InterPro"/>
</dbReference>
<dbReference type="Proteomes" id="UP000192247">
    <property type="component" value="Unassembled WGS sequence"/>
</dbReference>
<sequence>MAYGQTGAGKTYTMNGTEAAKDNQPGLIQLAFAYLFNELKQRKEISYIVRASYLEIYKEHVLDLLNPSPKALQVRWNKIKGHYAENLFVVECEDIGDLQGVLEEGRKNRQIRSHEMNEHSSRSHTILTVYLNSEAKDFDDPTSYIRKQGKLSFVDLAGSEKTKKTKSQGNTLKEANNINKSLLVLG</sequence>
<dbReference type="STRING" id="418985.A0A1V9XLH1"/>
<keyword evidence="5" id="KW-0505">Motor protein</keyword>
<dbReference type="Pfam" id="PF00225">
    <property type="entry name" value="Kinesin"/>
    <property type="match status" value="1"/>
</dbReference>
<dbReference type="PROSITE" id="PS50067">
    <property type="entry name" value="KINESIN_MOTOR_2"/>
    <property type="match status" value="1"/>
</dbReference>
<accession>A0A1V9XLH1</accession>
<proteinExistence type="inferred from homology"/>
<dbReference type="EMBL" id="MNPL01008257">
    <property type="protein sequence ID" value="OQR74301.1"/>
    <property type="molecule type" value="Genomic_DNA"/>
</dbReference>
<dbReference type="GO" id="GO:0005875">
    <property type="term" value="C:microtubule associated complex"/>
    <property type="evidence" value="ECO:0007669"/>
    <property type="project" value="TreeGrafter"/>
</dbReference>
<dbReference type="InterPro" id="IPR027417">
    <property type="entry name" value="P-loop_NTPase"/>
</dbReference>
<dbReference type="InterPro" id="IPR001752">
    <property type="entry name" value="Kinesin_motor_dom"/>
</dbReference>
<dbReference type="InterPro" id="IPR036961">
    <property type="entry name" value="Kinesin_motor_dom_sf"/>
</dbReference>
<dbReference type="PANTHER" id="PTHR47969">
    <property type="entry name" value="CHROMOSOME-ASSOCIATED KINESIN KIF4A-RELATED"/>
    <property type="match status" value="1"/>
</dbReference>
<dbReference type="SMART" id="SM00129">
    <property type="entry name" value="KISc"/>
    <property type="match status" value="1"/>
</dbReference>
<dbReference type="PROSITE" id="PS00411">
    <property type="entry name" value="KINESIN_MOTOR_1"/>
    <property type="match status" value="1"/>
</dbReference>
<dbReference type="GO" id="GO:0008017">
    <property type="term" value="F:microtubule binding"/>
    <property type="evidence" value="ECO:0007669"/>
    <property type="project" value="InterPro"/>
</dbReference>
<gene>
    <name evidence="7" type="ORF">BIW11_00980</name>
</gene>
<evidence type="ECO:0000256" key="2">
    <source>
        <dbReference type="ARBA" id="ARBA00022741"/>
    </source>
</evidence>